<dbReference type="EMBL" id="BMAV01026289">
    <property type="protein sequence ID" value="GFS48952.1"/>
    <property type="molecule type" value="Genomic_DNA"/>
</dbReference>
<name>A0A8X6IKG5_9ARAC</name>
<dbReference type="AlphaFoldDB" id="A0A8X6IKG5"/>
<keyword evidence="3" id="KW-1185">Reference proteome</keyword>
<comment type="caution">
    <text evidence="2">The sequence shown here is derived from an EMBL/GenBank/DDBJ whole genome shotgun (WGS) entry which is preliminary data.</text>
</comment>
<dbReference type="Proteomes" id="UP000886998">
    <property type="component" value="Unassembled WGS sequence"/>
</dbReference>
<organism evidence="2 3">
    <name type="scientific">Trichonephila inaurata madagascariensis</name>
    <dbReference type="NCBI Taxonomy" id="2747483"/>
    <lineage>
        <taxon>Eukaryota</taxon>
        <taxon>Metazoa</taxon>
        <taxon>Ecdysozoa</taxon>
        <taxon>Arthropoda</taxon>
        <taxon>Chelicerata</taxon>
        <taxon>Arachnida</taxon>
        <taxon>Araneae</taxon>
        <taxon>Araneomorphae</taxon>
        <taxon>Entelegynae</taxon>
        <taxon>Araneoidea</taxon>
        <taxon>Nephilidae</taxon>
        <taxon>Trichonephila</taxon>
        <taxon>Trichonephila inaurata</taxon>
    </lineage>
</organism>
<sequence>MEVLNECCRTTRYLLLTSLTNYNTLNLNFLEKKDYELNDIAHVVNKIAGIFRADFNKILKAGDGIYENSDIEYVEFLLSRCKLLCRNSMSSSSAKVQENISYANALKGDHKMAPPPEQTSSKSNETPLRQAASEAENEAFGFMDAILELKKFFTDYPSLLELGKKLKQAQGDERLDVFYRHLISI</sequence>
<evidence type="ECO:0000256" key="1">
    <source>
        <dbReference type="SAM" id="MobiDB-lite"/>
    </source>
</evidence>
<evidence type="ECO:0000313" key="2">
    <source>
        <dbReference type="EMBL" id="GFS48952.1"/>
    </source>
</evidence>
<dbReference type="OrthoDB" id="6439474at2759"/>
<accession>A0A8X6IKG5</accession>
<gene>
    <name evidence="2" type="ORF">TNIN_280841</name>
</gene>
<reference evidence="2" key="1">
    <citation type="submission" date="2020-08" db="EMBL/GenBank/DDBJ databases">
        <title>Multicomponent nature underlies the extraordinary mechanical properties of spider dragline silk.</title>
        <authorList>
            <person name="Kono N."/>
            <person name="Nakamura H."/>
            <person name="Mori M."/>
            <person name="Yoshida Y."/>
            <person name="Ohtoshi R."/>
            <person name="Malay A.D."/>
            <person name="Moran D.A.P."/>
            <person name="Tomita M."/>
            <person name="Numata K."/>
            <person name="Arakawa K."/>
        </authorList>
    </citation>
    <scope>NUCLEOTIDE SEQUENCE</scope>
</reference>
<feature type="region of interest" description="Disordered" evidence="1">
    <location>
        <begin position="107"/>
        <end position="130"/>
    </location>
</feature>
<evidence type="ECO:0000313" key="3">
    <source>
        <dbReference type="Proteomes" id="UP000886998"/>
    </source>
</evidence>
<protein>
    <submittedName>
        <fullName evidence="2">Uncharacterized protein</fullName>
    </submittedName>
</protein>
<feature type="compositionally biased region" description="Polar residues" evidence="1">
    <location>
        <begin position="118"/>
        <end position="127"/>
    </location>
</feature>
<proteinExistence type="predicted"/>